<gene>
    <name evidence="1" type="ORF">POPTR_018G141850</name>
</gene>
<protein>
    <submittedName>
        <fullName evidence="1">Uncharacterized protein</fullName>
    </submittedName>
</protein>
<proteinExistence type="predicted"/>
<evidence type="ECO:0000313" key="2">
    <source>
        <dbReference type="Proteomes" id="UP000006729"/>
    </source>
</evidence>
<dbReference type="EMBL" id="CM009307">
    <property type="protein sequence ID" value="RQP03147.1"/>
    <property type="molecule type" value="Genomic_DNA"/>
</dbReference>
<sequence>MVLSMEPHFLLLSNEGQDRFGFDTLKRLGDRALSIQG</sequence>
<dbReference type="AlphaFoldDB" id="A0A3N7G7K4"/>
<organism evidence="1 2">
    <name type="scientific">Populus trichocarpa</name>
    <name type="common">Western balsam poplar</name>
    <name type="synonym">Populus balsamifera subsp. trichocarpa</name>
    <dbReference type="NCBI Taxonomy" id="3694"/>
    <lineage>
        <taxon>Eukaryota</taxon>
        <taxon>Viridiplantae</taxon>
        <taxon>Streptophyta</taxon>
        <taxon>Embryophyta</taxon>
        <taxon>Tracheophyta</taxon>
        <taxon>Spermatophyta</taxon>
        <taxon>Magnoliopsida</taxon>
        <taxon>eudicotyledons</taxon>
        <taxon>Gunneridae</taxon>
        <taxon>Pentapetalae</taxon>
        <taxon>rosids</taxon>
        <taxon>fabids</taxon>
        <taxon>Malpighiales</taxon>
        <taxon>Salicaceae</taxon>
        <taxon>Saliceae</taxon>
        <taxon>Populus</taxon>
    </lineage>
</organism>
<dbReference type="Proteomes" id="UP000006729">
    <property type="component" value="Chromosome 18"/>
</dbReference>
<accession>A0A3N7G7K4</accession>
<dbReference type="InParanoid" id="A0A3N7G7K4"/>
<name>A0A3N7G7K4_POPTR</name>
<keyword evidence="2" id="KW-1185">Reference proteome</keyword>
<evidence type="ECO:0000313" key="1">
    <source>
        <dbReference type="EMBL" id="RQP03147.1"/>
    </source>
</evidence>
<reference evidence="1 2" key="1">
    <citation type="journal article" date="2006" name="Science">
        <title>The genome of black cottonwood, Populus trichocarpa (Torr. &amp; Gray).</title>
        <authorList>
            <person name="Tuskan G.A."/>
            <person name="Difazio S."/>
            <person name="Jansson S."/>
            <person name="Bohlmann J."/>
            <person name="Grigoriev I."/>
            <person name="Hellsten U."/>
            <person name="Putnam N."/>
            <person name="Ralph S."/>
            <person name="Rombauts S."/>
            <person name="Salamov A."/>
            <person name="Schein J."/>
            <person name="Sterck L."/>
            <person name="Aerts A."/>
            <person name="Bhalerao R.R."/>
            <person name="Bhalerao R.P."/>
            <person name="Blaudez D."/>
            <person name="Boerjan W."/>
            <person name="Brun A."/>
            <person name="Brunner A."/>
            <person name="Busov V."/>
            <person name="Campbell M."/>
            <person name="Carlson J."/>
            <person name="Chalot M."/>
            <person name="Chapman J."/>
            <person name="Chen G.L."/>
            <person name="Cooper D."/>
            <person name="Coutinho P.M."/>
            <person name="Couturier J."/>
            <person name="Covert S."/>
            <person name="Cronk Q."/>
            <person name="Cunningham R."/>
            <person name="Davis J."/>
            <person name="Degroeve S."/>
            <person name="Dejardin A."/>
            <person name="Depamphilis C."/>
            <person name="Detter J."/>
            <person name="Dirks B."/>
            <person name="Dubchak I."/>
            <person name="Duplessis S."/>
            <person name="Ehlting J."/>
            <person name="Ellis B."/>
            <person name="Gendler K."/>
            <person name="Goodstein D."/>
            <person name="Gribskov M."/>
            <person name="Grimwood J."/>
            <person name="Groover A."/>
            <person name="Gunter L."/>
            <person name="Hamberger B."/>
            <person name="Heinze B."/>
            <person name="Helariutta Y."/>
            <person name="Henrissat B."/>
            <person name="Holligan D."/>
            <person name="Holt R."/>
            <person name="Huang W."/>
            <person name="Islam-Faridi N."/>
            <person name="Jones S."/>
            <person name="Jones-Rhoades M."/>
            <person name="Jorgensen R."/>
            <person name="Joshi C."/>
            <person name="Kangasjarvi J."/>
            <person name="Karlsson J."/>
            <person name="Kelleher C."/>
            <person name="Kirkpatrick R."/>
            <person name="Kirst M."/>
            <person name="Kohler A."/>
            <person name="Kalluri U."/>
            <person name="Larimer F."/>
            <person name="Leebens-Mack J."/>
            <person name="Leple J.C."/>
            <person name="Locascio P."/>
            <person name="Lou Y."/>
            <person name="Lucas S."/>
            <person name="Martin F."/>
            <person name="Montanini B."/>
            <person name="Napoli C."/>
            <person name="Nelson D.R."/>
            <person name="Nelson C."/>
            <person name="Nieminen K."/>
            <person name="Nilsson O."/>
            <person name="Pereda V."/>
            <person name="Peter G."/>
            <person name="Philippe R."/>
            <person name="Pilate G."/>
            <person name="Poliakov A."/>
            <person name="Razumovskaya J."/>
            <person name="Richardson P."/>
            <person name="Rinaldi C."/>
            <person name="Ritland K."/>
            <person name="Rouze P."/>
            <person name="Ryaboy D."/>
            <person name="Schmutz J."/>
            <person name="Schrader J."/>
            <person name="Segerman B."/>
            <person name="Shin H."/>
            <person name="Siddiqui A."/>
            <person name="Sterky F."/>
            <person name="Terry A."/>
            <person name="Tsai C.J."/>
            <person name="Uberbacher E."/>
            <person name="Unneberg P."/>
            <person name="Vahala J."/>
            <person name="Wall K."/>
            <person name="Wessler S."/>
            <person name="Yang G."/>
            <person name="Yin T."/>
            <person name="Douglas C."/>
            <person name="Marra M."/>
            <person name="Sandberg G."/>
            <person name="Van de Peer Y."/>
            <person name="Rokhsar D."/>
        </authorList>
    </citation>
    <scope>NUCLEOTIDE SEQUENCE [LARGE SCALE GENOMIC DNA]</scope>
    <source>
        <strain evidence="2">cv. Nisqually</strain>
    </source>
</reference>